<evidence type="ECO:0000313" key="2">
    <source>
        <dbReference type="EMBL" id="CAK0868325.1"/>
    </source>
</evidence>
<evidence type="ECO:0000313" key="3">
    <source>
        <dbReference type="Proteomes" id="UP001189429"/>
    </source>
</evidence>
<proteinExistence type="predicted"/>
<dbReference type="EMBL" id="CAUYUJ010016735">
    <property type="protein sequence ID" value="CAK0868325.1"/>
    <property type="molecule type" value="Genomic_DNA"/>
</dbReference>
<keyword evidence="3" id="KW-1185">Reference proteome</keyword>
<organism evidence="2 3">
    <name type="scientific">Prorocentrum cordatum</name>
    <dbReference type="NCBI Taxonomy" id="2364126"/>
    <lineage>
        <taxon>Eukaryota</taxon>
        <taxon>Sar</taxon>
        <taxon>Alveolata</taxon>
        <taxon>Dinophyceae</taxon>
        <taxon>Prorocentrales</taxon>
        <taxon>Prorocentraceae</taxon>
        <taxon>Prorocentrum</taxon>
    </lineage>
</organism>
<feature type="compositionally biased region" description="Basic and acidic residues" evidence="1">
    <location>
        <begin position="268"/>
        <end position="278"/>
    </location>
</feature>
<sequence length="331" mass="36368">EHVAGEGPLRLQAPSGIYAEIRIPVQPEEPLSQDTSCAGYHAVVAVGSGRTRSLRHRTLDFRPPTGGVLCTQVTFDRDVMGELSHPRGKVREEYIEVWTKLKSGPITALELLSESPSKTTQQRMGYWLFCGDRFVRIIGPKLGDGLVAGTVCSSLRQLEFLSSSKAVRKELRTHYEACSGTIESPGVLRVAKKAWPIEQAGKLLYDAKGGSGGSVAVSKHEVTHRLPSGIEQRWRVRDWGFNPFAPSKSAREESRSPKKPKTGLQLKAKADVDAEKASTKVPAKAKARSKSQDSSASVRSSPRRRRWKKTRQKQDRHAPAVIISAPLCTLA</sequence>
<evidence type="ECO:0000256" key="1">
    <source>
        <dbReference type="SAM" id="MobiDB-lite"/>
    </source>
</evidence>
<name>A0ABN9V901_9DINO</name>
<accession>A0ABN9V901</accession>
<gene>
    <name evidence="2" type="ORF">PCOR1329_LOCUS55018</name>
</gene>
<feature type="region of interest" description="Disordered" evidence="1">
    <location>
        <begin position="245"/>
        <end position="320"/>
    </location>
</feature>
<reference evidence="2" key="1">
    <citation type="submission" date="2023-10" db="EMBL/GenBank/DDBJ databases">
        <authorList>
            <person name="Chen Y."/>
            <person name="Shah S."/>
            <person name="Dougan E. K."/>
            <person name="Thang M."/>
            <person name="Chan C."/>
        </authorList>
    </citation>
    <scope>NUCLEOTIDE SEQUENCE [LARGE SCALE GENOMIC DNA]</scope>
</reference>
<protein>
    <submittedName>
        <fullName evidence="2">Uncharacterized protein</fullName>
    </submittedName>
</protein>
<dbReference type="Proteomes" id="UP001189429">
    <property type="component" value="Unassembled WGS sequence"/>
</dbReference>
<feature type="non-terminal residue" evidence="2">
    <location>
        <position position="1"/>
    </location>
</feature>
<feature type="compositionally biased region" description="Basic residues" evidence="1">
    <location>
        <begin position="301"/>
        <end position="311"/>
    </location>
</feature>
<comment type="caution">
    <text evidence="2">The sequence shown here is derived from an EMBL/GenBank/DDBJ whole genome shotgun (WGS) entry which is preliminary data.</text>
</comment>